<protein>
    <recommendedName>
        <fullName evidence="4">DUF2905 domain-containing protein</fullName>
    </recommendedName>
</protein>
<dbReference type="OrthoDB" id="9811610at2"/>
<reference evidence="3" key="1">
    <citation type="submission" date="2016-10" db="EMBL/GenBank/DDBJ databases">
        <authorList>
            <person name="Varghese N."/>
            <person name="Submissions S."/>
        </authorList>
    </citation>
    <scope>NUCLEOTIDE SEQUENCE [LARGE SCALE GENOMIC DNA]</scope>
    <source>
        <strain evidence="3">Nm69</strain>
    </source>
</reference>
<feature type="transmembrane region" description="Helical" evidence="1">
    <location>
        <begin position="44"/>
        <end position="65"/>
    </location>
</feature>
<organism evidence="2 3">
    <name type="scientific">Nitrosomonas aestuarii</name>
    <dbReference type="NCBI Taxonomy" id="52441"/>
    <lineage>
        <taxon>Bacteria</taxon>
        <taxon>Pseudomonadati</taxon>
        <taxon>Pseudomonadota</taxon>
        <taxon>Betaproteobacteria</taxon>
        <taxon>Nitrosomonadales</taxon>
        <taxon>Nitrosomonadaceae</taxon>
        <taxon>Nitrosomonas</taxon>
    </lineage>
</organism>
<evidence type="ECO:0000313" key="3">
    <source>
        <dbReference type="Proteomes" id="UP000199533"/>
    </source>
</evidence>
<sequence length="67" mass="7766">MQRLFITLGIILLIVGIAWPLLSKLPFGRLPGDIYIEKENFTFYFPLTTGILISIVLSLIAWLWMRK</sequence>
<dbReference type="InterPro" id="IPR021320">
    <property type="entry name" value="DUF2905"/>
</dbReference>
<evidence type="ECO:0000313" key="2">
    <source>
        <dbReference type="EMBL" id="SFK47595.1"/>
    </source>
</evidence>
<proteinExistence type="predicted"/>
<accession>A0A1I3ZU26</accession>
<dbReference type="STRING" id="52441.SAMN05216302_100766"/>
<keyword evidence="1" id="KW-0472">Membrane</keyword>
<dbReference type="Proteomes" id="UP000199533">
    <property type="component" value="Unassembled WGS sequence"/>
</dbReference>
<dbReference type="Pfam" id="PF11146">
    <property type="entry name" value="DUF2905"/>
    <property type="match status" value="1"/>
</dbReference>
<keyword evidence="1" id="KW-1133">Transmembrane helix</keyword>
<dbReference type="PANTHER" id="PTHR36443">
    <property type="entry name" value="BSR5223 PROTEIN"/>
    <property type="match status" value="1"/>
</dbReference>
<evidence type="ECO:0000256" key="1">
    <source>
        <dbReference type="SAM" id="Phobius"/>
    </source>
</evidence>
<dbReference type="PANTHER" id="PTHR36443:SF1">
    <property type="entry name" value="BSR5223 PROTEIN"/>
    <property type="match status" value="1"/>
</dbReference>
<gene>
    <name evidence="2" type="ORF">SAMN05216302_100766</name>
</gene>
<name>A0A1I3ZU26_9PROT</name>
<evidence type="ECO:0008006" key="4">
    <source>
        <dbReference type="Google" id="ProtNLM"/>
    </source>
</evidence>
<dbReference type="EMBL" id="FOSP01000007">
    <property type="protein sequence ID" value="SFK47595.1"/>
    <property type="molecule type" value="Genomic_DNA"/>
</dbReference>
<keyword evidence="3" id="KW-1185">Reference proteome</keyword>
<keyword evidence="1" id="KW-0812">Transmembrane</keyword>
<dbReference type="RefSeq" id="WP_090698170.1">
    <property type="nucleotide sequence ID" value="NZ_FOSP01000007.1"/>
</dbReference>
<dbReference type="AlphaFoldDB" id="A0A1I3ZU26"/>